<reference evidence="2 3" key="1">
    <citation type="submission" date="2014-04" db="EMBL/GenBank/DDBJ databases">
        <title>Evolutionary Origins and Diversification of the Mycorrhizal Mutualists.</title>
        <authorList>
            <consortium name="DOE Joint Genome Institute"/>
            <consortium name="Mycorrhizal Genomics Consortium"/>
            <person name="Kohler A."/>
            <person name="Kuo A."/>
            <person name="Nagy L.G."/>
            <person name="Floudas D."/>
            <person name="Copeland A."/>
            <person name="Barry K.W."/>
            <person name="Cichocki N."/>
            <person name="Veneault-Fourrey C."/>
            <person name="LaButti K."/>
            <person name="Lindquist E.A."/>
            <person name="Lipzen A."/>
            <person name="Lundell T."/>
            <person name="Morin E."/>
            <person name="Murat C."/>
            <person name="Riley R."/>
            <person name="Ohm R."/>
            <person name="Sun H."/>
            <person name="Tunlid A."/>
            <person name="Henrissat B."/>
            <person name="Grigoriev I.V."/>
            <person name="Hibbett D.S."/>
            <person name="Martin F."/>
        </authorList>
    </citation>
    <scope>NUCLEOTIDE SEQUENCE [LARGE SCALE GENOMIC DNA]</scope>
    <source>
        <strain evidence="2 3">FD-317 M1</strain>
    </source>
</reference>
<evidence type="ECO:0000256" key="1">
    <source>
        <dbReference type="SAM" id="MobiDB-lite"/>
    </source>
</evidence>
<feature type="region of interest" description="Disordered" evidence="1">
    <location>
        <begin position="150"/>
        <end position="174"/>
    </location>
</feature>
<sequence>MESSFLAPPAASAALASPAWRTRIELKLDALDARIMFLKPYPNTDEPLESTLTTSSSYLDRDSSTPPLSLLLFDPSSPDLDSSFLAPPAASAALASPLWRTKFELNLNALDARTMFLHGASYDYDHDSEVDFVHLAPMNTTNNQRYYMSRERGSDPAQRSLTSRLVTTDDGSSDWTSNSFALKSTFLLELSDDEDDEADELTNTSDKTSFSTSSSDWAEEEPDSESGAMDLLFL</sequence>
<feature type="compositionally biased region" description="Low complexity" evidence="1">
    <location>
        <begin position="201"/>
        <end position="215"/>
    </location>
</feature>
<dbReference type="HOGENOM" id="CLU_1185126_0_0_1"/>
<feature type="region of interest" description="Disordered" evidence="1">
    <location>
        <begin position="193"/>
        <end position="234"/>
    </location>
</feature>
<feature type="compositionally biased region" description="Polar residues" evidence="1">
    <location>
        <begin position="157"/>
        <end position="174"/>
    </location>
</feature>
<name>A0A0D0CTF3_9AGAR</name>
<dbReference type="AlphaFoldDB" id="A0A0D0CTF3"/>
<protein>
    <submittedName>
        <fullName evidence="2">Uncharacterized protein</fullName>
    </submittedName>
</protein>
<keyword evidence="3" id="KW-1185">Reference proteome</keyword>
<dbReference type="Proteomes" id="UP000053593">
    <property type="component" value="Unassembled WGS sequence"/>
</dbReference>
<dbReference type="OrthoDB" id="10653515at2759"/>
<dbReference type="EMBL" id="KN834782">
    <property type="protein sequence ID" value="KIK58988.1"/>
    <property type="molecule type" value="Genomic_DNA"/>
</dbReference>
<evidence type="ECO:0000313" key="3">
    <source>
        <dbReference type="Proteomes" id="UP000053593"/>
    </source>
</evidence>
<accession>A0A0D0CTF3</accession>
<proteinExistence type="predicted"/>
<organism evidence="2 3">
    <name type="scientific">Collybiopsis luxurians FD-317 M1</name>
    <dbReference type="NCBI Taxonomy" id="944289"/>
    <lineage>
        <taxon>Eukaryota</taxon>
        <taxon>Fungi</taxon>
        <taxon>Dikarya</taxon>
        <taxon>Basidiomycota</taxon>
        <taxon>Agaricomycotina</taxon>
        <taxon>Agaricomycetes</taxon>
        <taxon>Agaricomycetidae</taxon>
        <taxon>Agaricales</taxon>
        <taxon>Marasmiineae</taxon>
        <taxon>Omphalotaceae</taxon>
        <taxon>Collybiopsis</taxon>
        <taxon>Collybiopsis luxurians</taxon>
    </lineage>
</organism>
<evidence type="ECO:0000313" key="2">
    <source>
        <dbReference type="EMBL" id="KIK58988.1"/>
    </source>
</evidence>
<gene>
    <name evidence="2" type="ORF">GYMLUDRAFT_245762</name>
</gene>